<keyword evidence="5 7" id="KW-1133">Transmembrane helix</keyword>
<name>A0A2N8TW17_9ACTN</name>
<reference evidence="8 9" key="1">
    <citation type="submission" date="2018-01" db="EMBL/GenBank/DDBJ databases">
        <title>Draft genome sequence of Streptomyces sp. 13K301.</title>
        <authorList>
            <person name="Sahin N."/>
            <person name="Saygin H."/>
            <person name="Ay H."/>
        </authorList>
    </citation>
    <scope>NUCLEOTIDE SEQUENCE [LARGE SCALE GENOMIC DNA]</scope>
    <source>
        <strain evidence="8 9">13K301</strain>
    </source>
</reference>
<dbReference type="InterPro" id="IPR050833">
    <property type="entry name" value="Poly_Biosynth_Transport"/>
</dbReference>
<feature type="transmembrane region" description="Helical" evidence="7">
    <location>
        <begin position="292"/>
        <end position="319"/>
    </location>
</feature>
<evidence type="ECO:0000256" key="6">
    <source>
        <dbReference type="ARBA" id="ARBA00023136"/>
    </source>
</evidence>
<evidence type="ECO:0000256" key="3">
    <source>
        <dbReference type="ARBA" id="ARBA00022475"/>
    </source>
</evidence>
<protein>
    <recommendedName>
        <fullName evidence="10">O-antigen/teichoic acid export membrane protein</fullName>
    </recommendedName>
</protein>
<keyword evidence="9" id="KW-1185">Reference proteome</keyword>
<proteinExistence type="inferred from homology"/>
<evidence type="ECO:0000256" key="5">
    <source>
        <dbReference type="ARBA" id="ARBA00022989"/>
    </source>
</evidence>
<dbReference type="PANTHER" id="PTHR30250">
    <property type="entry name" value="PST FAMILY PREDICTED COLANIC ACID TRANSPORTER"/>
    <property type="match status" value="1"/>
</dbReference>
<evidence type="ECO:0000256" key="1">
    <source>
        <dbReference type="ARBA" id="ARBA00004651"/>
    </source>
</evidence>
<evidence type="ECO:0000256" key="4">
    <source>
        <dbReference type="ARBA" id="ARBA00022692"/>
    </source>
</evidence>
<sequence>MTDTPRSAGSVLSAVSWGYGGAAVSVVLQLGYTAWTARVAPHSAFGAYAIALSVTQVPGLIATAGLTTCVLRAEQLSRSLFRAALRLSLLTGVCCWAVVEVAAPWCAALWEMPELTLFLRLLSCQYLVAPTGCVLLAALRRIGLPGYATVAELTGQVAGCVVAAVVLAHTGSPAALALALPVAAFATFGLSAGASVAKLVLARDSGTPPGSLLGLSGFLTGFALLRTLGASAPLWMAGRLLGPSAAGLWSRAQLLSDVPVNVLIKGLNQAAVPLLANRRNQGLPLTRPAQHLLYAASAGFVVFGALAGAGPAVLALLLGPGWEGAVALVPAFAVGAALQVVYAAGCALDLARGTHRDLILTQLVLLAVTGVGLVGAVGSREPLPFIAAGAAGLAVGHAVQLVRWRRTDTLDAGAVVRAHLTHLAAGVCLAAAGSWGDSALGGLSGATLAMSPVLLSCWLLRGRLPAYRAAAGIGLLGRPGRRAKKPVTVPVSRP</sequence>
<organism evidence="8 9">
    <name type="scientific">Streptomyces cahuitamycinicus</name>
    <dbReference type="NCBI Taxonomy" id="2070367"/>
    <lineage>
        <taxon>Bacteria</taxon>
        <taxon>Bacillati</taxon>
        <taxon>Actinomycetota</taxon>
        <taxon>Actinomycetes</taxon>
        <taxon>Kitasatosporales</taxon>
        <taxon>Streptomycetaceae</taxon>
        <taxon>Streptomyces</taxon>
    </lineage>
</organism>
<evidence type="ECO:0000313" key="9">
    <source>
        <dbReference type="Proteomes" id="UP000235943"/>
    </source>
</evidence>
<dbReference type="PANTHER" id="PTHR30250:SF10">
    <property type="entry name" value="LIPOPOLYSACCHARIDE BIOSYNTHESIS PROTEIN WZXC"/>
    <property type="match status" value="1"/>
</dbReference>
<dbReference type="GO" id="GO:0005886">
    <property type="term" value="C:plasma membrane"/>
    <property type="evidence" value="ECO:0007669"/>
    <property type="project" value="UniProtKB-SubCell"/>
</dbReference>
<feature type="transmembrane region" description="Helical" evidence="7">
    <location>
        <begin position="83"/>
        <end position="105"/>
    </location>
</feature>
<comment type="subcellular location">
    <subcellularLocation>
        <location evidence="1">Cell membrane</location>
        <topology evidence="1">Multi-pass membrane protein</topology>
    </subcellularLocation>
</comment>
<keyword evidence="3" id="KW-1003">Cell membrane</keyword>
<feature type="transmembrane region" description="Helical" evidence="7">
    <location>
        <begin position="146"/>
        <end position="168"/>
    </location>
</feature>
<evidence type="ECO:0000313" key="8">
    <source>
        <dbReference type="EMBL" id="PNG23219.1"/>
    </source>
</evidence>
<feature type="transmembrane region" description="Helical" evidence="7">
    <location>
        <begin position="439"/>
        <end position="460"/>
    </location>
</feature>
<evidence type="ECO:0000256" key="7">
    <source>
        <dbReference type="SAM" id="Phobius"/>
    </source>
</evidence>
<keyword evidence="6 7" id="KW-0472">Membrane</keyword>
<feature type="transmembrane region" description="Helical" evidence="7">
    <location>
        <begin position="212"/>
        <end position="238"/>
    </location>
</feature>
<dbReference type="OrthoDB" id="4156843at2"/>
<feature type="transmembrane region" description="Helical" evidence="7">
    <location>
        <begin position="12"/>
        <end position="35"/>
    </location>
</feature>
<accession>A0A2N8TW17</accession>
<keyword evidence="4 7" id="KW-0812">Transmembrane</keyword>
<dbReference type="AlphaFoldDB" id="A0A2N8TW17"/>
<dbReference type="Proteomes" id="UP000235943">
    <property type="component" value="Unassembled WGS sequence"/>
</dbReference>
<feature type="transmembrane region" description="Helical" evidence="7">
    <location>
        <begin position="383"/>
        <end position="402"/>
    </location>
</feature>
<evidence type="ECO:0000256" key="2">
    <source>
        <dbReference type="ARBA" id="ARBA00007430"/>
    </source>
</evidence>
<feature type="transmembrane region" description="Helical" evidence="7">
    <location>
        <begin position="358"/>
        <end position="377"/>
    </location>
</feature>
<gene>
    <name evidence="8" type="ORF">C1J00_05235</name>
</gene>
<dbReference type="EMBL" id="POUC01000021">
    <property type="protein sequence ID" value="PNG23219.1"/>
    <property type="molecule type" value="Genomic_DNA"/>
</dbReference>
<feature type="transmembrane region" description="Helical" evidence="7">
    <location>
        <begin position="325"/>
        <end position="351"/>
    </location>
</feature>
<feature type="transmembrane region" description="Helical" evidence="7">
    <location>
        <begin position="414"/>
        <end position="433"/>
    </location>
</feature>
<evidence type="ECO:0008006" key="10">
    <source>
        <dbReference type="Google" id="ProtNLM"/>
    </source>
</evidence>
<comment type="similarity">
    <text evidence="2">Belongs to the polysaccharide synthase family.</text>
</comment>
<comment type="caution">
    <text evidence="8">The sequence shown here is derived from an EMBL/GenBank/DDBJ whole genome shotgun (WGS) entry which is preliminary data.</text>
</comment>
<feature type="transmembrane region" description="Helical" evidence="7">
    <location>
        <begin position="174"/>
        <end position="200"/>
    </location>
</feature>
<dbReference type="Pfam" id="PF13440">
    <property type="entry name" value="Polysacc_synt_3"/>
    <property type="match status" value="1"/>
</dbReference>
<feature type="transmembrane region" description="Helical" evidence="7">
    <location>
        <begin position="47"/>
        <end position="71"/>
    </location>
</feature>